<gene>
    <name evidence="2" type="ORF">X929_06035</name>
</gene>
<feature type="transmembrane region" description="Helical" evidence="1">
    <location>
        <begin position="77"/>
        <end position="97"/>
    </location>
</feature>
<keyword evidence="1" id="KW-0472">Membrane</keyword>
<accession>A0A2K1P058</accession>
<feature type="transmembrane region" description="Helical" evidence="1">
    <location>
        <begin position="41"/>
        <end position="65"/>
    </location>
</feature>
<evidence type="ECO:0000313" key="2">
    <source>
        <dbReference type="EMBL" id="PNR96166.1"/>
    </source>
</evidence>
<dbReference type="Proteomes" id="UP000236434">
    <property type="component" value="Unassembled WGS sequence"/>
</dbReference>
<dbReference type="EMBL" id="AZRL01000016">
    <property type="protein sequence ID" value="PNR96166.1"/>
    <property type="molecule type" value="Genomic_DNA"/>
</dbReference>
<keyword evidence="1" id="KW-1133">Transmembrane helix</keyword>
<sequence length="119" mass="13897">MAGDFKEEKSSGRNIYRIILWIAGLASLFVFSLVINQPWILFAITIVALLSQEWLLAFIITGIRGTGIFGVMGDVEMLWITLCIFFIFIWALFRFFFDTDRFLRKKVRSIHVNQKKEKV</sequence>
<proteinExistence type="predicted"/>
<comment type="caution">
    <text evidence="2">The sequence shown here is derived from an EMBL/GenBank/DDBJ whole genome shotgun (WGS) entry which is preliminary data.</text>
</comment>
<reference evidence="2 3" key="1">
    <citation type="submission" date="2013-12" db="EMBL/GenBank/DDBJ databases">
        <title>Comparative genomics of Petrotoga isolates.</title>
        <authorList>
            <person name="Nesbo C.L."/>
            <person name="Charchuk R."/>
            <person name="Chow K."/>
        </authorList>
    </citation>
    <scope>NUCLEOTIDE SEQUENCE [LARGE SCALE GENOMIC DNA]</scope>
    <source>
        <strain evidence="2 3">DSM 13574</strain>
    </source>
</reference>
<evidence type="ECO:0000256" key="1">
    <source>
        <dbReference type="SAM" id="Phobius"/>
    </source>
</evidence>
<dbReference type="OrthoDB" id="49624at2"/>
<keyword evidence="1" id="KW-0812">Transmembrane</keyword>
<dbReference type="RefSeq" id="WP_103067113.1">
    <property type="nucleotide sequence ID" value="NZ_AZRL01000016.1"/>
</dbReference>
<dbReference type="AlphaFoldDB" id="A0A2K1P058"/>
<feature type="transmembrane region" description="Helical" evidence="1">
    <location>
        <begin position="15"/>
        <end position="34"/>
    </location>
</feature>
<protein>
    <submittedName>
        <fullName evidence="2">Uncharacterized protein</fullName>
    </submittedName>
</protein>
<organism evidence="2 3">
    <name type="scientific">Petrotoga olearia DSM 13574</name>
    <dbReference type="NCBI Taxonomy" id="1122955"/>
    <lineage>
        <taxon>Bacteria</taxon>
        <taxon>Thermotogati</taxon>
        <taxon>Thermotogota</taxon>
        <taxon>Thermotogae</taxon>
        <taxon>Petrotogales</taxon>
        <taxon>Petrotogaceae</taxon>
        <taxon>Petrotoga</taxon>
    </lineage>
</organism>
<evidence type="ECO:0000313" key="3">
    <source>
        <dbReference type="Proteomes" id="UP000236434"/>
    </source>
</evidence>
<name>A0A2K1P058_9BACT</name>